<keyword evidence="3" id="KW-1185">Reference proteome</keyword>
<organism evidence="2 3">
    <name type="scientific">Ajellomyces dermatitidis (strain ER-3 / ATCC MYA-2586)</name>
    <name type="common">Blastomyces dermatitidis</name>
    <dbReference type="NCBI Taxonomy" id="559297"/>
    <lineage>
        <taxon>Eukaryota</taxon>
        <taxon>Fungi</taxon>
        <taxon>Dikarya</taxon>
        <taxon>Ascomycota</taxon>
        <taxon>Pezizomycotina</taxon>
        <taxon>Eurotiomycetes</taxon>
        <taxon>Eurotiomycetidae</taxon>
        <taxon>Onygenales</taxon>
        <taxon>Ajellomycetaceae</taxon>
        <taxon>Blastomyces</taxon>
    </lineage>
</organism>
<sequence length="97" mass="11429">MEMMSLKKKLTAVKTGAASMVKKVLTLEKLFQLLSQEEHDTLLHMSDKEEKADEKISEERIDENEMKENNKDKELEFQTDKLLTLLTYLFMYKVVKD</sequence>
<evidence type="ECO:0000256" key="1">
    <source>
        <dbReference type="SAM" id="MobiDB-lite"/>
    </source>
</evidence>
<dbReference type="EMBL" id="EQ999978">
    <property type="protein sequence ID" value="OAT01846.1"/>
    <property type="molecule type" value="Genomic_DNA"/>
</dbReference>
<name>A0ABX2VXQ0_AJEDR</name>
<dbReference type="GeneID" id="69032146"/>
<feature type="region of interest" description="Disordered" evidence="1">
    <location>
        <begin position="42"/>
        <end position="67"/>
    </location>
</feature>
<proteinExistence type="predicted"/>
<accession>A0ABX2VXQ0</accession>
<dbReference type="Proteomes" id="UP000002039">
    <property type="component" value="Unassembled WGS sequence"/>
</dbReference>
<evidence type="ECO:0000313" key="2">
    <source>
        <dbReference type="EMBL" id="OAT01846.1"/>
    </source>
</evidence>
<gene>
    <name evidence="2" type="ORF">BDCG_17254</name>
</gene>
<evidence type="ECO:0000313" key="3">
    <source>
        <dbReference type="Proteomes" id="UP000002039"/>
    </source>
</evidence>
<dbReference type="RefSeq" id="XP_045281573.1">
    <property type="nucleotide sequence ID" value="XM_045426397.1"/>
</dbReference>
<reference evidence="3" key="1">
    <citation type="journal article" date="2015" name="PLoS Genet.">
        <title>The dynamic genome and transcriptome of the human fungal pathogen Blastomyces and close relative Emmonsia.</title>
        <authorList>
            <person name="Munoz J.F."/>
            <person name="Gauthier G.M."/>
            <person name="Desjardins C.A."/>
            <person name="Gallo J.E."/>
            <person name="Holder J."/>
            <person name="Sullivan T.D."/>
            <person name="Marty A.J."/>
            <person name="Carmen J.C."/>
            <person name="Chen Z."/>
            <person name="Ding L."/>
            <person name="Gujja S."/>
            <person name="Magrini V."/>
            <person name="Misas E."/>
            <person name="Mitreva M."/>
            <person name="Priest M."/>
            <person name="Saif S."/>
            <person name="Whiston E.A."/>
            <person name="Young S."/>
            <person name="Zeng Q."/>
            <person name="Goldman W.E."/>
            <person name="Mardis E.R."/>
            <person name="Taylor J.W."/>
            <person name="McEwen J.G."/>
            <person name="Clay O.K."/>
            <person name="Klein B.S."/>
            <person name="Cuomo C.A."/>
        </authorList>
    </citation>
    <scope>NUCLEOTIDE SEQUENCE [LARGE SCALE GENOMIC DNA]</scope>
    <source>
        <strain evidence="3">ER-3 / ATCC MYA-2586</strain>
    </source>
</reference>
<protein>
    <submittedName>
        <fullName evidence="2">Uncharacterized protein</fullName>
    </submittedName>
</protein>